<evidence type="ECO:0000259" key="2">
    <source>
        <dbReference type="PROSITE" id="PS50943"/>
    </source>
</evidence>
<dbReference type="Pfam" id="PF01381">
    <property type="entry name" value="HTH_3"/>
    <property type="match status" value="1"/>
</dbReference>
<evidence type="ECO:0000313" key="3">
    <source>
        <dbReference type="EMBL" id="MEY9473781.1"/>
    </source>
</evidence>
<dbReference type="CDD" id="cd00093">
    <property type="entry name" value="HTH_XRE"/>
    <property type="match status" value="1"/>
</dbReference>
<dbReference type="RefSeq" id="WP_036046863.1">
    <property type="nucleotide sequence ID" value="NZ_JBGBYD010000002.1"/>
</dbReference>
<proteinExistence type="predicted"/>
<dbReference type="PANTHER" id="PTHR36924:SF1">
    <property type="entry name" value="ANTITOXIN HIGA-1"/>
    <property type="match status" value="1"/>
</dbReference>
<dbReference type="NCBIfam" id="TIGR02607">
    <property type="entry name" value="antidote_HigA"/>
    <property type="match status" value="1"/>
</dbReference>
<comment type="caution">
    <text evidence="3">The sequence shown here is derived from an EMBL/GenBank/DDBJ whole genome shotgun (WGS) entry which is preliminary data.</text>
</comment>
<keyword evidence="1" id="KW-0238">DNA-binding</keyword>
<dbReference type="Proteomes" id="UP001565474">
    <property type="component" value="Unassembled WGS sequence"/>
</dbReference>
<keyword evidence="4" id="KW-1185">Reference proteome</keyword>
<name>A0ABV4GQI8_9BRAD</name>
<dbReference type="SMART" id="SM00530">
    <property type="entry name" value="HTH_XRE"/>
    <property type="match status" value="1"/>
</dbReference>
<feature type="domain" description="HTH cro/C1-type" evidence="2">
    <location>
        <begin position="16"/>
        <end position="70"/>
    </location>
</feature>
<evidence type="ECO:0000313" key="4">
    <source>
        <dbReference type="Proteomes" id="UP001565474"/>
    </source>
</evidence>
<dbReference type="InterPro" id="IPR010982">
    <property type="entry name" value="Lambda_DNA-bd_dom_sf"/>
</dbReference>
<dbReference type="PANTHER" id="PTHR36924">
    <property type="entry name" value="ANTITOXIN HIGA-1"/>
    <property type="match status" value="1"/>
</dbReference>
<dbReference type="InterPro" id="IPR013430">
    <property type="entry name" value="Toxin_antidote_HigA"/>
</dbReference>
<reference evidence="3 4" key="1">
    <citation type="submission" date="2024-07" db="EMBL/GenBank/DDBJ databases">
        <title>Genomic Encyclopedia of Type Strains, Phase V (KMG-V): Genome sequencing to study the core and pangenomes of soil and plant-associated prokaryotes.</title>
        <authorList>
            <person name="Whitman W."/>
        </authorList>
    </citation>
    <scope>NUCLEOTIDE SEQUENCE [LARGE SCALE GENOMIC DNA]</scope>
    <source>
        <strain evidence="3 4">USDA 222</strain>
    </source>
</reference>
<accession>A0ABV4GQI8</accession>
<organism evidence="3 4">
    <name type="scientific">Bradyrhizobium yuanmingense</name>
    <dbReference type="NCBI Taxonomy" id="108015"/>
    <lineage>
        <taxon>Bacteria</taxon>
        <taxon>Pseudomonadati</taxon>
        <taxon>Pseudomonadota</taxon>
        <taxon>Alphaproteobacteria</taxon>
        <taxon>Hyphomicrobiales</taxon>
        <taxon>Nitrobacteraceae</taxon>
        <taxon>Bradyrhizobium</taxon>
    </lineage>
</organism>
<dbReference type="EMBL" id="JBGBZN010000002">
    <property type="protein sequence ID" value="MEY9473781.1"/>
    <property type="molecule type" value="Genomic_DNA"/>
</dbReference>
<evidence type="ECO:0000256" key="1">
    <source>
        <dbReference type="ARBA" id="ARBA00023125"/>
    </source>
</evidence>
<gene>
    <name evidence="3" type="ORF">ABH992_006180</name>
</gene>
<sequence length="368" mass="41797">MTDRRPAEVFPPGEFLADELEARGWTQTEFAEIIGRPQKLVNDVILAKRAVTPETAADFAAALGTSAQFWMNLETAWQLSKVPPRDDSIARAAKLRERFPVREMCKRGWIKLGDSATELERNVLSFFNLSSLEDPIEFQHAARRNYKREVTAHQWAWIFRVSQLATALKTPPYSEASLRKRSSDLERLMTEPEAIRDVPRILFECGVRLVVVEPIPGSEIQGVCFWINENKSPVIGLTLKGDQIDKFWFDLWHELEHVLNGDGKGGLIIEDFDESKAGDDEAEIRANRAAANHCVPLGAMNDFFLRHNPMFSEKSFLGFARIMKRHPGVVAGQLQKRTGRWDLFKKHQAKIRHIITETALTDGYGVNS</sequence>
<dbReference type="Gene3D" id="1.10.260.40">
    <property type="entry name" value="lambda repressor-like DNA-binding domains"/>
    <property type="match status" value="1"/>
</dbReference>
<dbReference type="InterPro" id="IPR001387">
    <property type="entry name" value="Cro/C1-type_HTH"/>
</dbReference>
<dbReference type="PROSITE" id="PS50943">
    <property type="entry name" value="HTH_CROC1"/>
    <property type="match status" value="1"/>
</dbReference>
<dbReference type="SUPFAM" id="SSF47413">
    <property type="entry name" value="lambda repressor-like DNA-binding domains"/>
    <property type="match status" value="1"/>
</dbReference>
<protein>
    <submittedName>
        <fullName evidence="3">HTH-type transcriptional regulator/antitoxin HigA</fullName>
    </submittedName>
</protein>